<evidence type="ECO:0008006" key="3">
    <source>
        <dbReference type="Google" id="ProtNLM"/>
    </source>
</evidence>
<gene>
    <name evidence="1" type="ORF">AMATHDRAFT_69546</name>
</gene>
<accession>A0A2A9NFT5</accession>
<keyword evidence="2" id="KW-1185">Reference proteome</keyword>
<dbReference type="Pfam" id="PF07350">
    <property type="entry name" value="Gig2-like"/>
    <property type="match status" value="1"/>
</dbReference>
<reference evidence="1 2" key="1">
    <citation type="submission" date="2014-02" db="EMBL/GenBank/DDBJ databases">
        <title>Transposable element dynamics among asymbiotic and ectomycorrhizal Amanita fungi.</title>
        <authorList>
            <consortium name="DOE Joint Genome Institute"/>
            <person name="Hess J."/>
            <person name="Skrede I."/>
            <person name="Wolfe B."/>
            <person name="LaButti K."/>
            <person name="Ohm R.A."/>
            <person name="Grigoriev I.V."/>
            <person name="Pringle A."/>
        </authorList>
    </citation>
    <scope>NUCLEOTIDE SEQUENCE [LARGE SCALE GENOMIC DNA]</scope>
    <source>
        <strain evidence="1 2">SKay4041</strain>
    </source>
</reference>
<dbReference type="EMBL" id="KZ302178">
    <property type="protein sequence ID" value="PFH46582.1"/>
    <property type="molecule type" value="Genomic_DNA"/>
</dbReference>
<dbReference type="PANTHER" id="PTHR30613:SF1">
    <property type="entry name" value="DUF1479 DOMAIN PROTEIN (AFU_ORTHOLOGUE AFUA_5G09280)"/>
    <property type="match status" value="1"/>
</dbReference>
<name>A0A2A9NFT5_9AGAR</name>
<dbReference type="InterPro" id="IPR027443">
    <property type="entry name" value="IPNS-like_sf"/>
</dbReference>
<evidence type="ECO:0000313" key="2">
    <source>
        <dbReference type="Proteomes" id="UP000242287"/>
    </source>
</evidence>
<evidence type="ECO:0000313" key="1">
    <source>
        <dbReference type="EMBL" id="PFH46582.1"/>
    </source>
</evidence>
<dbReference type="STRING" id="703135.A0A2A9NFT5"/>
<dbReference type="PANTHER" id="PTHR30613">
    <property type="entry name" value="UNCHARACTERIZED PROTEIN YBIU-RELATED"/>
    <property type="match status" value="1"/>
</dbReference>
<organism evidence="1 2">
    <name type="scientific">Amanita thiersii Skay4041</name>
    <dbReference type="NCBI Taxonomy" id="703135"/>
    <lineage>
        <taxon>Eukaryota</taxon>
        <taxon>Fungi</taxon>
        <taxon>Dikarya</taxon>
        <taxon>Basidiomycota</taxon>
        <taxon>Agaricomycotina</taxon>
        <taxon>Agaricomycetes</taxon>
        <taxon>Agaricomycetidae</taxon>
        <taxon>Agaricales</taxon>
        <taxon>Pluteineae</taxon>
        <taxon>Amanitaceae</taxon>
        <taxon>Amanita</taxon>
    </lineage>
</organism>
<dbReference type="InterPro" id="IPR010856">
    <property type="entry name" value="Gig2-like"/>
</dbReference>
<sequence length="468" mass="51937">MANGPPIQGRRAPREEGSISAIFTSLTGEEAPVLPDRFADLKKSLWKDNFVESWRQVLIEAERMVEQIAERGNTMIPRVSFEELKNGLAADQISAIKEVGTVVVKDGIPREEALAWKAAIREYAARNKDQVKGFPEDNIQVFELYNSKSQISARTHPIAMQTQKALLSLWHKTDPLSDIDLTIPLSYFDRLRIRQPGDNKFTLGPHTDIGSVELWEDPGLRICFSSILQGGSAWKLHDPFDASPRVSPRQVSYNVSNKCSIFRCWQGWTSMSSTGPNEGTLKVFPNVKLSTAYMILRPFFRPKPGCAGSLKFDDWEPDLDTPTFPGSAIGNTQELNEKTHPHLDLARTMISIPRVEPGDQVFWHCDVIHAVESQHKGTTDSSVLYIPAVPLTLNNASYLHDQRLNFEAGLPAPDFPGGKGESQCIGRAIADDVKSAEARRMFGFEPLVVSPTGGNASFVQKANQLLGL</sequence>
<dbReference type="Gene3D" id="2.60.120.330">
    <property type="entry name" value="B-lactam Antibiotic, Isopenicillin N Synthase, Chain"/>
    <property type="match status" value="1"/>
</dbReference>
<proteinExistence type="predicted"/>
<dbReference type="AlphaFoldDB" id="A0A2A9NFT5"/>
<dbReference type="OrthoDB" id="8249012at2759"/>
<protein>
    <recommendedName>
        <fullName evidence="3">DUF1479-domain-containing protein</fullName>
    </recommendedName>
</protein>
<dbReference type="Proteomes" id="UP000242287">
    <property type="component" value="Unassembled WGS sequence"/>
</dbReference>
<dbReference type="SUPFAM" id="SSF51197">
    <property type="entry name" value="Clavaminate synthase-like"/>
    <property type="match status" value="1"/>
</dbReference>